<name>A0A1Y2APF5_9TREE</name>
<sequence length="320" mass="34338">MTFFSRLALSSLLVSFQTLAWQLKYNWKGEDFFNAFGFDTFNDPTHGEVNYLDQGEAAAKQLAYAQGDTFFMRADANNTVSAGARGRDSVRISSTETFSDVILILDLVHMPDGCSTWPAFWTVGPDWPNGGEVDIIEGVNGVGSNLASLHTGQGCNMPSNGRQMSGTTSGTSCFTDYGSGNEGCSVTTGQSGTFGSSFNGNGGGWWAYERSSTDGINVWFFPANGQVPDDVEGACDQVDPTTWGTPIASFPVSQCSFDSILKPHQIVFDLTFCGDWAGGAWSSSGCAAKSNGLSCADYVDQTPDGFAQAYWEIDALRVYE</sequence>
<protein>
    <submittedName>
        <fullName evidence="3">Family 16 hypothetical endo-1,3(4)-beta-glucanase from glycoside hydrolase</fullName>
    </submittedName>
</protein>
<dbReference type="InterPro" id="IPR050546">
    <property type="entry name" value="Glycosyl_Hydrlase_16"/>
</dbReference>
<proteinExistence type="predicted"/>
<keyword evidence="1" id="KW-0732">Signal</keyword>
<evidence type="ECO:0000256" key="1">
    <source>
        <dbReference type="SAM" id="SignalP"/>
    </source>
</evidence>
<dbReference type="AlphaFoldDB" id="A0A1Y2APF5"/>
<reference evidence="3 4" key="1">
    <citation type="submission" date="2016-07" db="EMBL/GenBank/DDBJ databases">
        <title>Pervasive Adenine N6-methylation of Active Genes in Fungi.</title>
        <authorList>
            <consortium name="DOE Joint Genome Institute"/>
            <person name="Mondo S.J."/>
            <person name="Dannebaum R.O."/>
            <person name="Kuo R.C."/>
            <person name="Labutti K."/>
            <person name="Haridas S."/>
            <person name="Kuo A."/>
            <person name="Salamov A."/>
            <person name="Ahrendt S.R."/>
            <person name="Lipzen A."/>
            <person name="Sullivan W."/>
            <person name="Andreopoulos W.B."/>
            <person name="Clum A."/>
            <person name="Lindquist E."/>
            <person name="Daum C."/>
            <person name="Ramamoorthy G.K."/>
            <person name="Gryganskyi A."/>
            <person name="Culley D."/>
            <person name="Magnuson J.K."/>
            <person name="James T.Y."/>
            <person name="O'Malley M.A."/>
            <person name="Stajich J.E."/>
            <person name="Spatafora J.W."/>
            <person name="Visel A."/>
            <person name="Grigoriev I.V."/>
        </authorList>
    </citation>
    <scope>NUCLEOTIDE SEQUENCE [LARGE SCALE GENOMIC DNA]</scope>
    <source>
        <strain evidence="3 4">68-887.2</strain>
    </source>
</reference>
<feature type="chain" id="PRO_5012146754" evidence="1">
    <location>
        <begin position="21"/>
        <end position="320"/>
    </location>
</feature>
<dbReference type="SUPFAM" id="SSF49899">
    <property type="entry name" value="Concanavalin A-like lectins/glucanases"/>
    <property type="match status" value="1"/>
</dbReference>
<keyword evidence="4" id="KW-1185">Reference proteome</keyword>
<dbReference type="CDD" id="cd02181">
    <property type="entry name" value="GH16_fungal_Lam16A_glucanase"/>
    <property type="match status" value="1"/>
</dbReference>
<comment type="caution">
    <text evidence="3">The sequence shown here is derived from an EMBL/GenBank/DDBJ whole genome shotgun (WGS) entry which is preliminary data.</text>
</comment>
<evidence type="ECO:0000313" key="4">
    <source>
        <dbReference type="Proteomes" id="UP000193986"/>
    </source>
</evidence>
<organism evidence="3 4">
    <name type="scientific">Naematelia encephala</name>
    <dbReference type="NCBI Taxonomy" id="71784"/>
    <lineage>
        <taxon>Eukaryota</taxon>
        <taxon>Fungi</taxon>
        <taxon>Dikarya</taxon>
        <taxon>Basidiomycota</taxon>
        <taxon>Agaricomycotina</taxon>
        <taxon>Tremellomycetes</taxon>
        <taxon>Tremellales</taxon>
        <taxon>Naemateliaceae</taxon>
        <taxon>Naematelia</taxon>
    </lineage>
</organism>
<dbReference type="STRING" id="71784.A0A1Y2APF5"/>
<dbReference type="Gene3D" id="2.60.120.200">
    <property type="match status" value="1"/>
</dbReference>
<evidence type="ECO:0000313" key="3">
    <source>
        <dbReference type="EMBL" id="ORY24459.1"/>
    </source>
</evidence>
<dbReference type="PANTHER" id="PTHR10963:SF24">
    <property type="entry name" value="GLYCOSIDASE C21B10.07-RELATED"/>
    <property type="match status" value="1"/>
</dbReference>
<feature type="signal peptide" evidence="1">
    <location>
        <begin position="1"/>
        <end position="20"/>
    </location>
</feature>
<accession>A0A1Y2APF5</accession>
<gene>
    <name evidence="3" type="ORF">BCR39DRAFT_590574</name>
</gene>
<dbReference type="GO" id="GO:0004553">
    <property type="term" value="F:hydrolase activity, hydrolyzing O-glycosyl compounds"/>
    <property type="evidence" value="ECO:0007669"/>
    <property type="project" value="InterPro"/>
</dbReference>
<dbReference type="InterPro" id="IPR000757">
    <property type="entry name" value="Beta-glucanase-like"/>
</dbReference>
<evidence type="ECO:0000259" key="2">
    <source>
        <dbReference type="PROSITE" id="PS51762"/>
    </source>
</evidence>
<dbReference type="EMBL" id="MCFC01000067">
    <property type="protein sequence ID" value="ORY24459.1"/>
    <property type="molecule type" value="Genomic_DNA"/>
</dbReference>
<dbReference type="OrthoDB" id="192832at2759"/>
<dbReference type="InterPro" id="IPR013320">
    <property type="entry name" value="ConA-like_dom_sf"/>
</dbReference>
<keyword evidence="3" id="KW-0378">Hydrolase</keyword>
<dbReference type="Proteomes" id="UP000193986">
    <property type="component" value="Unassembled WGS sequence"/>
</dbReference>
<dbReference type="PANTHER" id="PTHR10963">
    <property type="entry name" value="GLYCOSYL HYDROLASE-RELATED"/>
    <property type="match status" value="1"/>
</dbReference>
<dbReference type="Pfam" id="PF26113">
    <property type="entry name" value="GH16_XgeA"/>
    <property type="match status" value="1"/>
</dbReference>
<dbReference type="GO" id="GO:0009251">
    <property type="term" value="P:glucan catabolic process"/>
    <property type="evidence" value="ECO:0007669"/>
    <property type="project" value="TreeGrafter"/>
</dbReference>
<dbReference type="InParanoid" id="A0A1Y2APF5"/>
<feature type="domain" description="GH16" evidence="2">
    <location>
        <begin position="25"/>
        <end position="285"/>
    </location>
</feature>
<dbReference type="PROSITE" id="PS51762">
    <property type="entry name" value="GH16_2"/>
    <property type="match status" value="1"/>
</dbReference>